<comment type="caution">
    <text evidence="14">The sequence shown here is derived from an EMBL/GenBank/DDBJ whole genome shotgun (WGS) entry which is preliminary data.</text>
</comment>
<feature type="coiled-coil region" evidence="13">
    <location>
        <begin position="659"/>
        <end position="701"/>
    </location>
</feature>
<gene>
    <name evidence="14" type="ORF">B5V51_11878</name>
</gene>
<organism evidence="14">
    <name type="scientific">Heliothis virescens</name>
    <name type="common">Tobacco budworm moth</name>
    <dbReference type="NCBI Taxonomy" id="7102"/>
    <lineage>
        <taxon>Eukaryota</taxon>
        <taxon>Metazoa</taxon>
        <taxon>Ecdysozoa</taxon>
        <taxon>Arthropoda</taxon>
        <taxon>Hexapoda</taxon>
        <taxon>Insecta</taxon>
        <taxon>Pterygota</taxon>
        <taxon>Neoptera</taxon>
        <taxon>Endopterygota</taxon>
        <taxon>Lepidoptera</taxon>
        <taxon>Glossata</taxon>
        <taxon>Ditrysia</taxon>
        <taxon>Noctuoidea</taxon>
        <taxon>Noctuidae</taxon>
        <taxon>Heliothinae</taxon>
        <taxon>Heliothis</taxon>
    </lineage>
</organism>
<evidence type="ECO:0000256" key="10">
    <source>
        <dbReference type="ARBA" id="ARBA00023201"/>
    </source>
</evidence>
<evidence type="ECO:0000313" key="14">
    <source>
        <dbReference type="EMBL" id="PCG63680.1"/>
    </source>
</evidence>
<evidence type="ECO:0000256" key="6">
    <source>
        <dbReference type="ARBA" id="ARBA00022989"/>
    </source>
</evidence>
<dbReference type="Gene3D" id="2.60.470.10">
    <property type="entry name" value="Acid-sensing ion channels like domains"/>
    <property type="match status" value="1"/>
</dbReference>
<keyword evidence="11 12" id="KW-0407">Ion channel</keyword>
<dbReference type="EMBL" id="NWSH01006083">
    <property type="protein sequence ID" value="PCG63680.1"/>
    <property type="molecule type" value="Genomic_DNA"/>
</dbReference>
<evidence type="ECO:0000256" key="7">
    <source>
        <dbReference type="ARBA" id="ARBA00023053"/>
    </source>
</evidence>
<evidence type="ECO:0008006" key="15">
    <source>
        <dbReference type="Google" id="ProtNLM"/>
    </source>
</evidence>
<keyword evidence="5 12" id="KW-0812">Transmembrane</keyword>
<evidence type="ECO:0000256" key="8">
    <source>
        <dbReference type="ARBA" id="ARBA00023065"/>
    </source>
</evidence>
<dbReference type="PANTHER" id="PTHR11690">
    <property type="entry name" value="AMILORIDE-SENSITIVE SODIUM CHANNEL-RELATED"/>
    <property type="match status" value="1"/>
</dbReference>
<evidence type="ECO:0000256" key="9">
    <source>
        <dbReference type="ARBA" id="ARBA00023136"/>
    </source>
</evidence>
<dbReference type="Gene3D" id="3.40.50.300">
    <property type="entry name" value="P-loop containing nucleotide triphosphate hydrolases"/>
    <property type="match status" value="1"/>
</dbReference>
<dbReference type="AlphaFoldDB" id="A0A2A4IX25"/>
<dbReference type="InterPro" id="IPR027417">
    <property type="entry name" value="P-loop_NTPase"/>
</dbReference>
<keyword evidence="13" id="KW-0175">Coiled coil</keyword>
<evidence type="ECO:0000256" key="2">
    <source>
        <dbReference type="ARBA" id="ARBA00007193"/>
    </source>
</evidence>
<evidence type="ECO:0000256" key="3">
    <source>
        <dbReference type="ARBA" id="ARBA00022448"/>
    </source>
</evidence>
<keyword evidence="7" id="KW-0915">Sodium</keyword>
<dbReference type="Pfam" id="PF00858">
    <property type="entry name" value="ASC"/>
    <property type="match status" value="1"/>
</dbReference>
<dbReference type="STRING" id="7102.A0A2A4IX25"/>
<reference evidence="14" key="1">
    <citation type="submission" date="2017-09" db="EMBL/GenBank/DDBJ databases">
        <title>Contemporary evolution of a Lepidopteran species, Heliothis virescens, in response to modern agricultural practices.</title>
        <authorList>
            <person name="Fritz M.L."/>
            <person name="Deyonke A.M."/>
            <person name="Papanicolaou A."/>
            <person name="Micinski S."/>
            <person name="Westbrook J."/>
            <person name="Gould F."/>
        </authorList>
    </citation>
    <scope>NUCLEOTIDE SEQUENCE [LARGE SCALE GENOMIC DNA]</scope>
    <source>
        <strain evidence="14">HvINT-</strain>
        <tissue evidence="14">Whole body</tissue>
    </source>
</reference>
<keyword evidence="9" id="KW-0472">Membrane</keyword>
<dbReference type="InterPro" id="IPR001873">
    <property type="entry name" value="ENaC"/>
</dbReference>
<keyword evidence="3 12" id="KW-0813">Transport</keyword>
<evidence type="ECO:0000256" key="11">
    <source>
        <dbReference type="ARBA" id="ARBA00023303"/>
    </source>
</evidence>
<dbReference type="PANTHER" id="PTHR11690:SF247">
    <property type="entry name" value="PICKPOCKET 23, ISOFORM C"/>
    <property type="match status" value="1"/>
</dbReference>
<dbReference type="GO" id="GO:0015280">
    <property type="term" value="F:ligand-gated sodium channel activity"/>
    <property type="evidence" value="ECO:0007669"/>
    <property type="project" value="TreeGrafter"/>
</dbReference>
<dbReference type="GO" id="GO:0005886">
    <property type="term" value="C:plasma membrane"/>
    <property type="evidence" value="ECO:0007669"/>
    <property type="project" value="TreeGrafter"/>
</dbReference>
<comment type="subcellular location">
    <subcellularLocation>
        <location evidence="1">Membrane</location>
        <topology evidence="1">Multi-pass membrane protein</topology>
    </subcellularLocation>
</comment>
<keyword evidence="8 12" id="KW-0406">Ion transport</keyword>
<keyword evidence="6" id="KW-1133">Transmembrane helix</keyword>
<accession>A0A2A4IX25</accession>
<evidence type="ECO:0000256" key="1">
    <source>
        <dbReference type="ARBA" id="ARBA00004141"/>
    </source>
</evidence>
<protein>
    <recommendedName>
        <fullName evidence="15">Adenylate kinase 7</fullName>
    </recommendedName>
</protein>
<proteinExistence type="inferred from homology"/>
<evidence type="ECO:0000256" key="13">
    <source>
        <dbReference type="SAM" id="Coils"/>
    </source>
</evidence>
<dbReference type="CDD" id="cd22967">
    <property type="entry name" value="DD_AK7"/>
    <property type="match status" value="1"/>
</dbReference>
<evidence type="ECO:0000256" key="4">
    <source>
        <dbReference type="ARBA" id="ARBA00022461"/>
    </source>
</evidence>
<comment type="similarity">
    <text evidence="2 12">Belongs to the amiloride-sensitive sodium channel (TC 1.A.6) family.</text>
</comment>
<keyword evidence="4 12" id="KW-0894">Sodium channel</keyword>
<dbReference type="InterPro" id="IPR047499">
    <property type="entry name" value="DD_AK7"/>
</dbReference>
<dbReference type="Pfam" id="PF05186">
    <property type="entry name" value="Dpy-30"/>
    <property type="match status" value="1"/>
</dbReference>
<dbReference type="SUPFAM" id="SSF52540">
    <property type="entry name" value="P-loop containing nucleoside triphosphate hydrolases"/>
    <property type="match status" value="1"/>
</dbReference>
<dbReference type="InterPro" id="IPR007858">
    <property type="entry name" value="Dpy-30_motif"/>
</dbReference>
<keyword evidence="10 12" id="KW-0739">Sodium transport</keyword>
<evidence type="ECO:0000256" key="12">
    <source>
        <dbReference type="RuleBase" id="RU000679"/>
    </source>
</evidence>
<name>A0A2A4IX25_HELVI</name>
<sequence>MKKSAERISSDKSSSDLGNLYSDKRYFINNLDSYHGEYFLKEVAKVLEKRAMSTRDTSETVLGEDAVITEPPPPEQPYEIIGTVSNLKIKTLNHVTRIVPKTECIPQMLTCGIVILDVSCDREELRIAMDYMKVLKQLLEKQNPPPKPADADDNASANADNAGDFKKRYLILVSTVMTWASTKPLDPDTPDMPFIETDFRKRKPHPNYKLHYDAENEVILIARKYRQIIGALVVCSGVTYGGKEDTLFYWFQKAWECEPILPILGRGNNAVPLINVVDLGLIIHNLVLDFPRKLYILAVEQNVSKQKDIIKPLGRIMGSGMFKCIPPEDAFLIPEIDQRIYDLMTINLNMEPTFLVETMALQWVSELTFAENVPVLMKQFKKERGLKPFKIVIYGPPITGKTTLAKSICEAYGLVYVSPDTVAQDMLEDLTWRIQHWDVGETAGLGVPSGEEEDVNMGDMDDDMDNEDDGIQDQARQNLAILQSGRPLSDEEIIGYLRQKLLSRDALNRGWVLDGFPMSVSQCQALFDKGDEQDSDVGEEPDEEAFDEDTDLYSNVLKKLLPDIVVSLDTTDDFVCEKAMRQPEGTSRLDEETILKRLSEFRAGDTRENTPLNFFDELDIHPLVVPVKDHADYAMKAPYAAVALRMGRPCRYGKLQALIDAAEKKEKDDKETLRTKEAKALKEIEEKIKEEREEKMEYWTELYAMLRDEEEAALAAAGEPMRNYLVHHIFPTLTPALLEVAKLRPDDPIDFLAEKTFKLNPLGTALEEKFELHEERMRLAKECADERPKEATLQRVAQADLHEDMSLTSLDRSKKNRSASDVSGLSLLAASLRHQTTEFFNNSTLHGVRYIAEKDRPFCEKFMWFSFTAVGAVTTCIIIVSLWEKFQTNPTITGLDTDFHNWDVPFPAVTICDVDPVDDELLDKYIESVWGSEPPAKAGEMLRWLATLTYRSIEERASEFISDPTLVGKTEGDEPAPAKNPKDAVFEIVRHCETLFYDCEWKGDSEECCDVLMPVFTEMGFCYAFNSKHAEKVWPWQSQSQTELFNEAFIHETDAKWSFMFNTDRKNTTFDIFIHSTEEMAGLEQSPQHTWDHRVEKVSFSVKHTYTTEDARQLSIRQRRCVFADEVRLETSNIYTYSACMRQCRMQRSRAFCKCVPHFYPTLKGYKQCTLRELGCIATHAAAITDVSRCNCELGCSHTVYEVEKLTDVE</sequence>
<evidence type="ECO:0000256" key="5">
    <source>
        <dbReference type="ARBA" id="ARBA00022692"/>
    </source>
</evidence>
<dbReference type="Gene3D" id="1.20.890.10">
    <property type="entry name" value="cAMP-dependent protein kinase regulatory subunit, dimerization-anchoring domain"/>
    <property type="match status" value="1"/>
</dbReference>